<dbReference type="GO" id="GO:0003700">
    <property type="term" value="F:DNA-binding transcription factor activity"/>
    <property type="evidence" value="ECO:0007669"/>
    <property type="project" value="InterPro"/>
</dbReference>
<keyword evidence="2" id="KW-0238">DNA-binding</keyword>
<evidence type="ECO:0000259" key="4">
    <source>
        <dbReference type="PROSITE" id="PS01124"/>
    </source>
</evidence>
<dbReference type="SUPFAM" id="SSF46689">
    <property type="entry name" value="Homeodomain-like"/>
    <property type="match status" value="2"/>
</dbReference>
<proteinExistence type="predicted"/>
<dbReference type="InterPro" id="IPR009057">
    <property type="entry name" value="Homeodomain-like_sf"/>
</dbReference>
<evidence type="ECO:0000256" key="3">
    <source>
        <dbReference type="ARBA" id="ARBA00023163"/>
    </source>
</evidence>
<feature type="domain" description="HTH araC/xylS-type" evidence="4">
    <location>
        <begin position="184"/>
        <end position="282"/>
    </location>
</feature>
<evidence type="ECO:0000256" key="2">
    <source>
        <dbReference type="ARBA" id="ARBA00023125"/>
    </source>
</evidence>
<evidence type="ECO:0000256" key="1">
    <source>
        <dbReference type="ARBA" id="ARBA00023015"/>
    </source>
</evidence>
<accession>A0A174EPW6</accession>
<sequence length="293" mass="33916">MIEHLDGIHETVTYKENSSLRLFVNTDCEDYPIHWHTPMEIIMPLEGTYTVFLGDKHILLQEGDIIFICPGVLHSLAAPESGKRIILQIEWSVVSKIRDLNSILSLISPILTLTPQTAPDIYSDIYHLICQILSEYEKDSFLSEAVIYARMLDILSLIGRYQAFASCRFDAEPQKQKEYLDRFLSICNYIDEHCTEDLSLDHVAKTAGFSKYHFTRLFKQFTNTTYYKYLNRKRIDHAMLLLSDPDIPVTEAALQSGFSSLSTFLRVFRSVKQCTPTEFRDMYIHPEKLQKNP</sequence>
<dbReference type="SMART" id="SM00342">
    <property type="entry name" value="HTH_ARAC"/>
    <property type="match status" value="1"/>
</dbReference>
<protein>
    <submittedName>
        <fullName evidence="5">Regulatory protein soxS</fullName>
    </submittedName>
</protein>
<dbReference type="SUPFAM" id="SSF51215">
    <property type="entry name" value="Regulatory protein AraC"/>
    <property type="match status" value="1"/>
</dbReference>
<dbReference type="GO" id="GO:0043565">
    <property type="term" value="F:sequence-specific DNA binding"/>
    <property type="evidence" value="ECO:0007669"/>
    <property type="project" value="InterPro"/>
</dbReference>
<dbReference type="Pfam" id="PF12833">
    <property type="entry name" value="HTH_18"/>
    <property type="match status" value="1"/>
</dbReference>
<dbReference type="RefSeq" id="WP_055227853.1">
    <property type="nucleotide sequence ID" value="NZ_CYYV01000008.1"/>
</dbReference>
<dbReference type="InterPro" id="IPR013096">
    <property type="entry name" value="Cupin_2"/>
</dbReference>
<keyword evidence="1" id="KW-0805">Transcription regulation</keyword>
<evidence type="ECO:0000313" key="5">
    <source>
        <dbReference type="EMBL" id="CUO39864.1"/>
    </source>
</evidence>
<dbReference type="InterPro" id="IPR014710">
    <property type="entry name" value="RmlC-like_jellyroll"/>
</dbReference>
<reference evidence="5 6" key="1">
    <citation type="submission" date="2015-09" db="EMBL/GenBank/DDBJ databases">
        <authorList>
            <consortium name="Pathogen Informatics"/>
        </authorList>
    </citation>
    <scope>NUCLEOTIDE SEQUENCE [LARGE SCALE GENOMIC DNA]</scope>
    <source>
        <strain evidence="5 6">2789STDY5608849</strain>
    </source>
</reference>
<dbReference type="InterPro" id="IPR018060">
    <property type="entry name" value="HTH_AraC"/>
</dbReference>
<dbReference type="PANTHER" id="PTHR43280">
    <property type="entry name" value="ARAC-FAMILY TRANSCRIPTIONAL REGULATOR"/>
    <property type="match status" value="1"/>
</dbReference>
<organism evidence="5 6">
    <name type="scientific">Fusicatenibacter saccharivorans</name>
    <dbReference type="NCBI Taxonomy" id="1150298"/>
    <lineage>
        <taxon>Bacteria</taxon>
        <taxon>Bacillati</taxon>
        <taxon>Bacillota</taxon>
        <taxon>Clostridia</taxon>
        <taxon>Lachnospirales</taxon>
        <taxon>Lachnospiraceae</taxon>
        <taxon>Fusicatenibacter</taxon>
    </lineage>
</organism>
<dbReference type="PANTHER" id="PTHR43280:SF2">
    <property type="entry name" value="HTH-TYPE TRANSCRIPTIONAL REGULATOR EXSA"/>
    <property type="match status" value="1"/>
</dbReference>
<dbReference type="PROSITE" id="PS01124">
    <property type="entry name" value="HTH_ARAC_FAMILY_2"/>
    <property type="match status" value="1"/>
</dbReference>
<dbReference type="CDD" id="cd02208">
    <property type="entry name" value="cupin_RmlC-like"/>
    <property type="match status" value="1"/>
</dbReference>
<dbReference type="Gene3D" id="2.60.120.10">
    <property type="entry name" value="Jelly Rolls"/>
    <property type="match status" value="1"/>
</dbReference>
<name>A0A174EPW6_9FIRM</name>
<keyword evidence="3" id="KW-0804">Transcription</keyword>
<dbReference type="InterPro" id="IPR037923">
    <property type="entry name" value="HTH-like"/>
</dbReference>
<dbReference type="EMBL" id="CYYV01000008">
    <property type="protein sequence ID" value="CUO39864.1"/>
    <property type="molecule type" value="Genomic_DNA"/>
</dbReference>
<dbReference type="Proteomes" id="UP000095706">
    <property type="component" value="Unassembled WGS sequence"/>
</dbReference>
<evidence type="ECO:0000313" key="6">
    <source>
        <dbReference type="Proteomes" id="UP000095706"/>
    </source>
</evidence>
<dbReference type="Pfam" id="PF07883">
    <property type="entry name" value="Cupin_2"/>
    <property type="match status" value="1"/>
</dbReference>
<gene>
    <name evidence="5" type="primary">soxS_4</name>
    <name evidence="5" type="ORF">ERS852406_01890</name>
</gene>
<dbReference type="Gene3D" id="1.10.10.60">
    <property type="entry name" value="Homeodomain-like"/>
    <property type="match status" value="2"/>
</dbReference>
<dbReference type="PROSITE" id="PS00041">
    <property type="entry name" value="HTH_ARAC_FAMILY_1"/>
    <property type="match status" value="1"/>
</dbReference>
<dbReference type="InterPro" id="IPR018062">
    <property type="entry name" value="HTH_AraC-typ_CS"/>
</dbReference>
<dbReference type="AlphaFoldDB" id="A0A174EPW6"/>